<feature type="domain" description="OmpA-like" evidence="5">
    <location>
        <begin position="46"/>
        <end position="162"/>
    </location>
</feature>
<dbReference type="GeneID" id="41837746"/>
<keyword evidence="2 3" id="KW-0472">Membrane</keyword>
<dbReference type="PRINTS" id="PR01021">
    <property type="entry name" value="OMPADOMAIN"/>
</dbReference>
<dbReference type="RefSeq" id="WP_011637833.1">
    <property type="nucleotide sequence ID" value="NC_008345.1"/>
</dbReference>
<protein>
    <submittedName>
        <fullName evidence="6">OmpA/MotB domain protein</fullName>
    </submittedName>
</protein>
<evidence type="ECO:0000256" key="3">
    <source>
        <dbReference type="PROSITE-ProRule" id="PRU00473"/>
    </source>
</evidence>
<dbReference type="SUPFAM" id="SSF103088">
    <property type="entry name" value="OmpA-like"/>
    <property type="match status" value="1"/>
</dbReference>
<dbReference type="PROSITE" id="PS51123">
    <property type="entry name" value="OMPA_2"/>
    <property type="match status" value="1"/>
</dbReference>
<dbReference type="HOGENOM" id="CLU_1625926_0_0_6"/>
<evidence type="ECO:0000259" key="5">
    <source>
        <dbReference type="PROSITE" id="PS51123"/>
    </source>
</evidence>
<dbReference type="eggNOG" id="COG2885">
    <property type="taxonomic scope" value="Bacteria"/>
</dbReference>
<sequence length="163" mass="17967" precursor="true">MKRVNLSLPVIALLTLAGCQSAPVVVSEPIKTFSISPECIEYTLQTDNEMIIGFTPVYFEVNSDKSYSKLDTHMSCVATYLANNSDKELNVQGFTDDKGTVKYNKALAQRRADGLVEFLISLGTSNDQLISTTKVIEDNGVKLTSSERSKTRRVNFSITNKSS</sequence>
<accession>Q080U1</accession>
<dbReference type="CDD" id="cd07185">
    <property type="entry name" value="OmpA_C-like"/>
    <property type="match status" value="1"/>
</dbReference>
<evidence type="ECO:0000313" key="6">
    <source>
        <dbReference type="EMBL" id="ABI72224.1"/>
    </source>
</evidence>
<dbReference type="InterPro" id="IPR006665">
    <property type="entry name" value="OmpA-like"/>
</dbReference>
<dbReference type="Pfam" id="PF00691">
    <property type="entry name" value="OmpA"/>
    <property type="match status" value="1"/>
</dbReference>
<comment type="subcellular location">
    <subcellularLocation>
        <location evidence="1">Membrane</location>
    </subcellularLocation>
</comment>
<dbReference type="STRING" id="318167.Sfri_2379"/>
<dbReference type="InterPro" id="IPR006664">
    <property type="entry name" value="OMP_bac"/>
</dbReference>
<feature type="signal peptide" evidence="4">
    <location>
        <begin position="1"/>
        <end position="21"/>
    </location>
</feature>
<dbReference type="PROSITE" id="PS51257">
    <property type="entry name" value="PROKAR_LIPOPROTEIN"/>
    <property type="match status" value="1"/>
</dbReference>
<dbReference type="OrthoDB" id="9805832at2"/>
<feature type="chain" id="PRO_5004166344" evidence="4">
    <location>
        <begin position="22"/>
        <end position="163"/>
    </location>
</feature>
<dbReference type="Gene3D" id="3.30.1330.60">
    <property type="entry name" value="OmpA-like domain"/>
    <property type="match status" value="1"/>
</dbReference>
<evidence type="ECO:0000313" key="7">
    <source>
        <dbReference type="Proteomes" id="UP000000684"/>
    </source>
</evidence>
<evidence type="ECO:0000256" key="2">
    <source>
        <dbReference type="ARBA" id="ARBA00023136"/>
    </source>
</evidence>
<proteinExistence type="predicted"/>
<reference evidence="6 7" key="1">
    <citation type="submission" date="2006-08" db="EMBL/GenBank/DDBJ databases">
        <title>Complete sequence of Shewanella frigidimarina NCIMB 400.</title>
        <authorList>
            <consortium name="US DOE Joint Genome Institute"/>
            <person name="Copeland A."/>
            <person name="Lucas S."/>
            <person name="Lapidus A."/>
            <person name="Barry K."/>
            <person name="Detter J.C."/>
            <person name="Glavina del Rio T."/>
            <person name="Hammon N."/>
            <person name="Israni S."/>
            <person name="Dalin E."/>
            <person name="Tice H."/>
            <person name="Pitluck S."/>
            <person name="Fredrickson J.K."/>
            <person name="Kolker E."/>
            <person name="McCuel L.A."/>
            <person name="DiChristina T."/>
            <person name="Nealson K.H."/>
            <person name="Newman D."/>
            <person name="Tiedje J.M."/>
            <person name="Zhou J."/>
            <person name="Romine M.F."/>
            <person name="Culley D.E."/>
            <person name="Serres M."/>
            <person name="Chertkov O."/>
            <person name="Brettin T."/>
            <person name="Bruce D."/>
            <person name="Han C."/>
            <person name="Tapia R."/>
            <person name="Gilna P."/>
            <person name="Schmutz J."/>
            <person name="Larimer F."/>
            <person name="Land M."/>
            <person name="Hauser L."/>
            <person name="Kyrpides N."/>
            <person name="Mikhailova N."/>
            <person name="Richardson P."/>
        </authorList>
    </citation>
    <scope>NUCLEOTIDE SEQUENCE [LARGE SCALE GENOMIC DNA]</scope>
    <source>
        <strain evidence="6 7">NCIMB 400</strain>
    </source>
</reference>
<dbReference type="EMBL" id="CP000447">
    <property type="protein sequence ID" value="ABI72224.1"/>
    <property type="molecule type" value="Genomic_DNA"/>
</dbReference>
<evidence type="ECO:0000256" key="4">
    <source>
        <dbReference type="SAM" id="SignalP"/>
    </source>
</evidence>
<dbReference type="KEGG" id="sfr:Sfri_2379"/>
<keyword evidence="7" id="KW-1185">Reference proteome</keyword>
<evidence type="ECO:0000256" key="1">
    <source>
        <dbReference type="ARBA" id="ARBA00004370"/>
    </source>
</evidence>
<gene>
    <name evidence="6" type="ordered locus">Sfri_2379</name>
</gene>
<dbReference type="GO" id="GO:0016020">
    <property type="term" value="C:membrane"/>
    <property type="evidence" value="ECO:0007669"/>
    <property type="project" value="UniProtKB-SubCell"/>
</dbReference>
<dbReference type="Proteomes" id="UP000000684">
    <property type="component" value="Chromosome"/>
</dbReference>
<dbReference type="InterPro" id="IPR036737">
    <property type="entry name" value="OmpA-like_sf"/>
</dbReference>
<keyword evidence="4" id="KW-0732">Signal</keyword>
<organism evidence="6 7">
    <name type="scientific">Shewanella frigidimarina (strain NCIMB 400)</name>
    <dbReference type="NCBI Taxonomy" id="318167"/>
    <lineage>
        <taxon>Bacteria</taxon>
        <taxon>Pseudomonadati</taxon>
        <taxon>Pseudomonadota</taxon>
        <taxon>Gammaproteobacteria</taxon>
        <taxon>Alteromonadales</taxon>
        <taxon>Shewanellaceae</taxon>
        <taxon>Shewanella</taxon>
    </lineage>
</organism>
<name>Q080U1_SHEFN</name>
<dbReference type="AlphaFoldDB" id="Q080U1"/>